<keyword evidence="5" id="KW-0732">Signal</keyword>
<dbReference type="Gene3D" id="2.60.40.10">
    <property type="entry name" value="Immunoglobulins"/>
    <property type="match status" value="3"/>
</dbReference>
<dbReference type="SUPFAM" id="SSF51445">
    <property type="entry name" value="(Trans)glycosidases"/>
    <property type="match status" value="1"/>
</dbReference>
<feature type="signal peptide" evidence="5">
    <location>
        <begin position="1"/>
        <end position="22"/>
    </location>
</feature>
<evidence type="ECO:0000256" key="1">
    <source>
        <dbReference type="ARBA" id="ARBA00007401"/>
    </source>
</evidence>
<dbReference type="Gene3D" id="3.20.20.80">
    <property type="entry name" value="Glycosidases"/>
    <property type="match status" value="1"/>
</dbReference>
<dbReference type="GO" id="GO:0005975">
    <property type="term" value="P:carbohydrate metabolic process"/>
    <property type="evidence" value="ECO:0007669"/>
    <property type="project" value="InterPro"/>
</dbReference>
<proteinExistence type="inferred from homology"/>
<name>A0A3D9KWX6_MARFU</name>
<feature type="domain" description="Glycosyl hydrolases family 2 sugar binding" evidence="8">
    <location>
        <begin position="86"/>
        <end position="188"/>
    </location>
</feature>
<evidence type="ECO:0000256" key="2">
    <source>
        <dbReference type="ARBA" id="ARBA00022801"/>
    </source>
</evidence>
<dbReference type="InterPro" id="IPR006101">
    <property type="entry name" value="Glyco_hydro_2"/>
</dbReference>
<feature type="domain" description="Glycoside hydrolase family 2" evidence="10">
    <location>
        <begin position="659"/>
        <end position="747"/>
    </location>
</feature>
<keyword evidence="12" id="KW-1185">Reference proteome</keyword>
<dbReference type="Pfam" id="PF02837">
    <property type="entry name" value="Glyco_hydro_2_N"/>
    <property type="match status" value="1"/>
</dbReference>
<evidence type="ECO:0000259" key="8">
    <source>
        <dbReference type="Pfam" id="PF02837"/>
    </source>
</evidence>
<dbReference type="SUPFAM" id="SSF49785">
    <property type="entry name" value="Galactose-binding domain-like"/>
    <property type="match status" value="1"/>
</dbReference>
<dbReference type="InterPro" id="IPR023230">
    <property type="entry name" value="Glyco_hydro_2_CS"/>
</dbReference>
<dbReference type="Pfam" id="PF02836">
    <property type="entry name" value="Glyco_hydro_2_C"/>
    <property type="match status" value="1"/>
</dbReference>
<dbReference type="InterPro" id="IPR040605">
    <property type="entry name" value="Glyco_hydro2_dom5"/>
</dbReference>
<sequence>MIKKSSIAVLICLWMVSYGLNAADLPRTKTRINSGWKFKLGMPDGTFYEPATDDSSWETVHVPHTLELTSNNLNDYEDDKFQTTFQRKVGWYRKDLEVAADAKKVFLEFEGAHQVTDLWVNGKHVGQHSVGGYTPFHFDITDYVQKGASNQITLLVDNRRREDVPPDPGPFDYIKFSGLYRDVYLVTTEPVRISFNWEAMNAGVTFTTPSVDAVNLNATIDVKTHVVNETAKSRELTVVNRVIDASGMVALKMENAVSVLASSDALVPQIGAIEDDLRLWSTEDPYLYRLQTSIYESEKLVDVVECKVGMRKFEHHPREGFLLNGEPIELIGANRHQHFGYIGDALPNSLHSKDMLQFKELGFNVVRTAHYPQDDALVEACDELGILVYEEAPTWISIGNEAWFDNLEKAARVMVRNHRNHPSVVIWGGGLNHRGYVPQVHLAIKQEDPTRLTASQSSRWTGWQTSGLTDIYGQMIYGPVEWYRHEPMLGMEGPESIDVVARQKLDPLQTGLIAWNGHDYYTFHPSNGRWKDRVRPGGLMTIFRHPYGNAHWFPAEQRKTPYLHFATQWNPDVEEVVIYSNAEEIELQLNGKTIARKRPDRSGVLKALAHPPFKFRVHTYEAGKLTAIGYQEGEEFVKSSIYTPDEAERIQLWVDLKGRDLKASGADIVPAYAYVVDKNGTILTDWEEPIKFDVKGAASIVGEGAGINANPVSLFKGHAPVLIKSTLDAGEITLTARSGSLKSNKVKFESVPVSPEVTVAAPFVEVSKVRVDVGGEGQLVQYDWTPWTIADNQSEAEQSFDELGGFTATLSPAGDGVMRSLGEMNVMGKYGYAFGEGLLVVDGEGLELRLKGLSAGEYTLRTFHHAPRSNTDSMDPNKDRLKKLNVFDIAHAGKLEVAGSQGATTVSISNGKMLPHEGGAFAQLSFSCNGADDVVVKITDQQREKGIWFNGFELVRTKRMLD</sequence>
<evidence type="ECO:0000259" key="7">
    <source>
        <dbReference type="Pfam" id="PF02836"/>
    </source>
</evidence>
<dbReference type="InterPro" id="IPR017853">
    <property type="entry name" value="GH"/>
</dbReference>
<dbReference type="Pfam" id="PF16355">
    <property type="entry name" value="DUF4982"/>
    <property type="match status" value="1"/>
</dbReference>
<feature type="domain" description="DUF4982" evidence="9">
    <location>
        <begin position="575"/>
        <end position="635"/>
    </location>
</feature>
<dbReference type="SUPFAM" id="SSF49303">
    <property type="entry name" value="beta-Galactosidase/glucuronidase domain"/>
    <property type="match status" value="1"/>
</dbReference>
<dbReference type="PROSITE" id="PS00719">
    <property type="entry name" value="GLYCOSYL_HYDROL_F2_1"/>
    <property type="match status" value="1"/>
</dbReference>
<evidence type="ECO:0000313" key="11">
    <source>
        <dbReference type="EMBL" id="RED93019.1"/>
    </source>
</evidence>
<organism evidence="11 12">
    <name type="scientific">Marinoscillum furvescens DSM 4134</name>
    <dbReference type="NCBI Taxonomy" id="1122208"/>
    <lineage>
        <taxon>Bacteria</taxon>
        <taxon>Pseudomonadati</taxon>
        <taxon>Bacteroidota</taxon>
        <taxon>Cytophagia</taxon>
        <taxon>Cytophagales</taxon>
        <taxon>Reichenbachiellaceae</taxon>
        <taxon>Marinoscillum</taxon>
    </lineage>
</organism>
<dbReference type="Pfam" id="PF18565">
    <property type="entry name" value="Glyco_hydro2_C5"/>
    <property type="match status" value="1"/>
</dbReference>
<reference evidence="11 12" key="1">
    <citation type="submission" date="2018-07" db="EMBL/GenBank/DDBJ databases">
        <title>Genomic Encyclopedia of Type Strains, Phase IV (KMG-IV): sequencing the most valuable type-strain genomes for metagenomic binning, comparative biology and taxonomic classification.</title>
        <authorList>
            <person name="Goeker M."/>
        </authorList>
    </citation>
    <scope>NUCLEOTIDE SEQUENCE [LARGE SCALE GENOMIC DNA]</scope>
    <source>
        <strain evidence="11 12">DSM 4134</strain>
    </source>
</reference>
<dbReference type="InterPro" id="IPR032311">
    <property type="entry name" value="DUF4982"/>
</dbReference>
<evidence type="ECO:0000256" key="5">
    <source>
        <dbReference type="SAM" id="SignalP"/>
    </source>
</evidence>
<evidence type="ECO:0000259" key="9">
    <source>
        <dbReference type="Pfam" id="PF16355"/>
    </source>
</evidence>
<feature type="chain" id="PRO_5017730279" evidence="5">
    <location>
        <begin position="23"/>
        <end position="962"/>
    </location>
</feature>
<comment type="similarity">
    <text evidence="1 4">Belongs to the glycosyl hydrolase 2 family.</text>
</comment>
<dbReference type="AlphaFoldDB" id="A0A3D9KWX6"/>
<dbReference type="InterPro" id="IPR006102">
    <property type="entry name" value="Ig-like_GH2"/>
</dbReference>
<dbReference type="InterPro" id="IPR006103">
    <property type="entry name" value="Glyco_hydro_2_cat"/>
</dbReference>
<keyword evidence="2 4" id="KW-0378">Hydrolase</keyword>
<dbReference type="InterPro" id="IPR036156">
    <property type="entry name" value="Beta-gal/glucu_dom_sf"/>
</dbReference>
<dbReference type="EMBL" id="QREG01000027">
    <property type="protein sequence ID" value="RED93019.1"/>
    <property type="molecule type" value="Genomic_DNA"/>
</dbReference>
<evidence type="ECO:0000259" key="6">
    <source>
        <dbReference type="Pfam" id="PF00703"/>
    </source>
</evidence>
<dbReference type="Proteomes" id="UP000256779">
    <property type="component" value="Unassembled WGS sequence"/>
</dbReference>
<dbReference type="InterPro" id="IPR013783">
    <property type="entry name" value="Ig-like_fold"/>
</dbReference>
<accession>A0A3D9KWX6</accession>
<dbReference type="PRINTS" id="PR00132">
    <property type="entry name" value="GLHYDRLASE2"/>
</dbReference>
<dbReference type="InterPro" id="IPR051913">
    <property type="entry name" value="GH2_Domain-Containing"/>
</dbReference>
<evidence type="ECO:0000256" key="3">
    <source>
        <dbReference type="ARBA" id="ARBA00023295"/>
    </source>
</evidence>
<dbReference type="PANTHER" id="PTHR42732:SF1">
    <property type="entry name" value="BETA-MANNOSIDASE"/>
    <property type="match status" value="1"/>
</dbReference>
<evidence type="ECO:0000256" key="4">
    <source>
        <dbReference type="RuleBase" id="RU361154"/>
    </source>
</evidence>
<dbReference type="Pfam" id="PF00703">
    <property type="entry name" value="Glyco_hydro_2"/>
    <property type="match status" value="1"/>
</dbReference>
<feature type="domain" description="Glycoside hydrolase family 2 immunoglobulin-like beta-sandwich" evidence="6">
    <location>
        <begin position="206"/>
        <end position="311"/>
    </location>
</feature>
<dbReference type="GO" id="GO:0004553">
    <property type="term" value="F:hydrolase activity, hydrolyzing O-glycosyl compounds"/>
    <property type="evidence" value="ECO:0007669"/>
    <property type="project" value="InterPro"/>
</dbReference>
<feature type="domain" description="Glycoside hydrolase family 2 catalytic" evidence="7">
    <location>
        <begin position="320"/>
        <end position="472"/>
    </location>
</feature>
<dbReference type="Gene3D" id="2.60.120.260">
    <property type="entry name" value="Galactose-binding domain-like"/>
    <property type="match status" value="1"/>
</dbReference>
<dbReference type="RefSeq" id="WP_245986503.1">
    <property type="nucleotide sequence ID" value="NZ_QREG01000027.1"/>
</dbReference>
<dbReference type="InterPro" id="IPR008979">
    <property type="entry name" value="Galactose-bd-like_sf"/>
</dbReference>
<comment type="caution">
    <text evidence="11">The sequence shown here is derived from an EMBL/GenBank/DDBJ whole genome shotgun (WGS) entry which is preliminary data.</text>
</comment>
<dbReference type="PANTHER" id="PTHR42732">
    <property type="entry name" value="BETA-GALACTOSIDASE"/>
    <property type="match status" value="1"/>
</dbReference>
<gene>
    <name evidence="11" type="ORF">C7460_12743</name>
</gene>
<dbReference type="InterPro" id="IPR006104">
    <property type="entry name" value="Glyco_hydro_2_N"/>
</dbReference>
<evidence type="ECO:0000313" key="12">
    <source>
        <dbReference type="Proteomes" id="UP000256779"/>
    </source>
</evidence>
<keyword evidence="3 4" id="KW-0326">Glycosidase</keyword>
<protein>
    <submittedName>
        <fullName evidence="11">Beta-galactosidase</fullName>
    </submittedName>
</protein>
<evidence type="ECO:0000259" key="10">
    <source>
        <dbReference type="Pfam" id="PF18565"/>
    </source>
</evidence>